<proteinExistence type="predicted"/>
<comment type="caution">
    <text evidence="2">The sequence shown here is derived from an EMBL/GenBank/DDBJ whole genome shotgun (WGS) entry which is preliminary data.</text>
</comment>
<name>A0A6N6RL44_9FLAO</name>
<evidence type="ECO:0000313" key="3">
    <source>
        <dbReference type="Proteomes" id="UP000468650"/>
    </source>
</evidence>
<evidence type="ECO:0000259" key="1">
    <source>
        <dbReference type="Pfam" id="PF08818"/>
    </source>
</evidence>
<evidence type="ECO:0000313" key="2">
    <source>
        <dbReference type="EMBL" id="KAB2810372.1"/>
    </source>
</evidence>
<reference evidence="2 3" key="1">
    <citation type="submission" date="2019-09" db="EMBL/GenBank/DDBJ databases">
        <title>Genomes of family Cryomorphaceae.</title>
        <authorList>
            <person name="Bowman J.P."/>
        </authorList>
    </citation>
    <scope>NUCLEOTIDE SEQUENCE [LARGE SCALE GENOMIC DNA]</scope>
    <source>
        <strain evidence="2 3">LMG 25704</strain>
    </source>
</reference>
<dbReference type="OrthoDB" id="670608at2"/>
<accession>A0A6N6RL44</accession>
<dbReference type="InterPro" id="IPR014922">
    <property type="entry name" value="YdhG-like"/>
</dbReference>
<dbReference type="Pfam" id="PF08818">
    <property type="entry name" value="DUF1801"/>
    <property type="match status" value="1"/>
</dbReference>
<gene>
    <name evidence="2" type="ORF">F8C67_07230</name>
</gene>
<dbReference type="Proteomes" id="UP000468650">
    <property type="component" value="Unassembled WGS sequence"/>
</dbReference>
<dbReference type="Gene3D" id="3.90.1150.200">
    <property type="match status" value="1"/>
</dbReference>
<sequence>MNPVEEYIERKPPEERPLWHHLRFLILESGEGITEGIKYGLPFFMHHKKIWIYLNPIKGGVDVSFMDGVQFEGVQHLLRVDGRKRVGSYRVHSVESIVHEELELLIEAAHEFKRNKS</sequence>
<dbReference type="AlphaFoldDB" id="A0A6N6RL44"/>
<feature type="domain" description="YdhG-like" evidence="1">
    <location>
        <begin position="19"/>
        <end position="109"/>
    </location>
</feature>
<dbReference type="EMBL" id="WBVO01000004">
    <property type="protein sequence ID" value="KAB2810372.1"/>
    <property type="molecule type" value="Genomic_DNA"/>
</dbReference>
<organism evidence="2 3">
    <name type="scientific">Phaeocystidibacter luteus</name>
    <dbReference type="NCBI Taxonomy" id="911197"/>
    <lineage>
        <taxon>Bacteria</taxon>
        <taxon>Pseudomonadati</taxon>
        <taxon>Bacteroidota</taxon>
        <taxon>Flavobacteriia</taxon>
        <taxon>Flavobacteriales</taxon>
        <taxon>Phaeocystidibacteraceae</taxon>
        <taxon>Phaeocystidibacter</taxon>
    </lineage>
</organism>
<dbReference type="SUPFAM" id="SSF159888">
    <property type="entry name" value="YdhG-like"/>
    <property type="match status" value="1"/>
</dbReference>
<keyword evidence="3" id="KW-1185">Reference proteome</keyword>
<dbReference type="RefSeq" id="WP_151667161.1">
    <property type="nucleotide sequence ID" value="NZ_WBVO01000004.1"/>
</dbReference>
<protein>
    <submittedName>
        <fullName evidence="2">DUF1801 domain-containing protein</fullName>
    </submittedName>
</protein>